<evidence type="ECO:0000256" key="2">
    <source>
        <dbReference type="ARBA" id="ARBA00022729"/>
    </source>
</evidence>
<keyword evidence="6" id="KW-1185">Reference proteome</keyword>
<dbReference type="PANTHER" id="PTHR22835:SF158">
    <property type="entry name" value="GDSL ESTERASE_LIPASE LIP-4-LIKE ISOFORM X1"/>
    <property type="match status" value="1"/>
</dbReference>
<comment type="similarity">
    <text evidence="1">Belongs to the 'GDSL' lipolytic enzyme family.</text>
</comment>
<evidence type="ECO:0000256" key="1">
    <source>
        <dbReference type="ARBA" id="ARBA00008668"/>
    </source>
</evidence>
<reference evidence="5" key="1">
    <citation type="submission" date="2018-01" db="EMBL/GenBank/DDBJ databases">
        <authorList>
            <person name="Mao J.F."/>
        </authorList>
    </citation>
    <scope>NUCLEOTIDE SEQUENCE</scope>
    <source>
        <strain evidence="5">Huo1</strain>
        <tissue evidence="5">Leaf</tissue>
    </source>
</reference>
<evidence type="ECO:0000313" key="6">
    <source>
        <dbReference type="Proteomes" id="UP000298416"/>
    </source>
</evidence>
<dbReference type="Proteomes" id="UP000298416">
    <property type="component" value="Unassembled WGS sequence"/>
</dbReference>
<comment type="caution">
    <text evidence="5">The sequence shown here is derived from an EMBL/GenBank/DDBJ whole genome shotgun (WGS) entry which is preliminary data.</text>
</comment>
<proteinExistence type="inferred from homology"/>
<dbReference type="Pfam" id="PF00657">
    <property type="entry name" value="Lipase_GDSL"/>
    <property type="match status" value="1"/>
</dbReference>
<reference evidence="5" key="2">
    <citation type="submission" date="2020-08" db="EMBL/GenBank/DDBJ databases">
        <title>Plant Genome Project.</title>
        <authorList>
            <person name="Zhang R.-G."/>
        </authorList>
    </citation>
    <scope>NUCLEOTIDE SEQUENCE</scope>
    <source>
        <strain evidence="5">Huo1</strain>
        <tissue evidence="5">Leaf</tissue>
    </source>
</reference>
<sequence length="372" mass="41374">MPNMDCCYKYKRAFFSKAFFLAFVFCLPLVSSKRCKQPVIFNFGDSNSDTGGFAAANGFSFGDPYGRAFFHQPTGRLSDGRLILDFLCESLHTSYLKAYLNPLEPDISNGVNLAVSGASILPPNVLFNLGVQINQFSLFHNRSLQLHSKGRKDVLDKEGFKNALYILDIGQNDLTVALTFNPLPYDQVLETIPSFISGIKDAIQAIYKLGGRNFWVHNTGPLGCVPQQLGIRKPNSSEVDEYGCITMLNEAARAFNSKLNDLCQHLRLQMKDSVIVYVDIYSIKHNLVANSSSYGLEKPTMACCGHGGAPYNYDPKIRCLVVAGYNVCEKGDFHISWDGIHYTEAANKIVASQILSKKYSTPPLLFNFFCNN</sequence>
<dbReference type="CDD" id="cd01837">
    <property type="entry name" value="SGNH_plant_lipase_like"/>
    <property type="match status" value="1"/>
</dbReference>
<accession>A0A8X8YQB8</accession>
<organism evidence="5">
    <name type="scientific">Salvia splendens</name>
    <name type="common">Scarlet sage</name>
    <dbReference type="NCBI Taxonomy" id="180675"/>
    <lineage>
        <taxon>Eukaryota</taxon>
        <taxon>Viridiplantae</taxon>
        <taxon>Streptophyta</taxon>
        <taxon>Embryophyta</taxon>
        <taxon>Tracheophyta</taxon>
        <taxon>Spermatophyta</taxon>
        <taxon>Magnoliopsida</taxon>
        <taxon>eudicotyledons</taxon>
        <taxon>Gunneridae</taxon>
        <taxon>Pentapetalae</taxon>
        <taxon>asterids</taxon>
        <taxon>lamiids</taxon>
        <taxon>Lamiales</taxon>
        <taxon>Lamiaceae</taxon>
        <taxon>Nepetoideae</taxon>
        <taxon>Mentheae</taxon>
        <taxon>Salviinae</taxon>
        <taxon>Salvia</taxon>
        <taxon>Salvia subgen. Calosphace</taxon>
        <taxon>core Calosphace</taxon>
    </lineage>
</organism>
<name>A0A8X8YQB8_SALSN</name>
<evidence type="ECO:0000256" key="4">
    <source>
        <dbReference type="ARBA" id="ARBA00023180"/>
    </source>
</evidence>
<keyword evidence="4" id="KW-0325">Glycoprotein</keyword>
<dbReference type="AlphaFoldDB" id="A0A8X8YQB8"/>
<dbReference type="InterPro" id="IPR001087">
    <property type="entry name" value="GDSL"/>
</dbReference>
<dbReference type="PANTHER" id="PTHR22835">
    <property type="entry name" value="ZINC FINGER FYVE DOMAIN CONTAINING PROTEIN"/>
    <property type="match status" value="1"/>
</dbReference>
<dbReference type="EMBL" id="PNBA02000001">
    <property type="protein sequence ID" value="KAG6436701.1"/>
    <property type="molecule type" value="Genomic_DNA"/>
</dbReference>
<evidence type="ECO:0000256" key="3">
    <source>
        <dbReference type="ARBA" id="ARBA00022801"/>
    </source>
</evidence>
<dbReference type="GO" id="GO:0016788">
    <property type="term" value="F:hydrolase activity, acting on ester bonds"/>
    <property type="evidence" value="ECO:0007669"/>
    <property type="project" value="InterPro"/>
</dbReference>
<dbReference type="InterPro" id="IPR035669">
    <property type="entry name" value="SGNH_plant_lipase-like"/>
</dbReference>
<evidence type="ECO:0008006" key="7">
    <source>
        <dbReference type="Google" id="ProtNLM"/>
    </source>
</evidence>
<keyword evidence="2" id="KW-0732">Signal</keyword>
<dbReference type="InterPro" id="IPR036514">
    <property type="entry name" value="SGNH_hydro_sf"/>
</dbReference>
<gene>
    <name evidence="5" type="ORF">SASPL_101603</name>
</gene>
<evidence type="ECO:0000313" key="5">
    <source>
        <dbReference type="EMBL" id="KAG6436701.1"/>
    </source>
</evidence>
<dbReference type="Gene3D" id="3.40.50.1110">
    <property type="entry name" value="SGNH hydrolase"/>
    <property type="match status" value="1"/>
</dbReference>
<dbReference type="SUPFAM" id="SSF52266">
    <property type="entry name" value="SGNH hydrolase"/>
    <property type="match status" value="1"/>
</dbReference>
<protein>
    <recommendedName>
        <fullName evidence="7">Alpha-L-fucosidase</fullName>
    </recommendedName>
</protein>
<keyword evidence="3" id="KW-0378">Hydrolase</keyword>
<dbReference type="OrthoDB" id="655468at2759"/>